<dbReference type="Proteomes" id="UP001144978">
    <property type="component" value="Unassembled WGS sequence"/>
</dbReference>
<sequence length="537" mass="60340">MIDGPPGTTSVRDRLNALKAYRAAWISGKHPVHTLMIDANLRAHLRLNVLPLGYHIEDTTGNLKFHRPAGSFSGLTERNEVFAGMSEEIDAHQPHYLFAINHSEDLLAYACGTCYHSSFAVAAGMSTPSAALPRSRATTRLIPLRPALLYKRAFHLTTIVQRTTSDAQETSFSGKRIIVWHMRNTSSADQQFQVISPTHVIVIDDGDKFSLCLYSFDPSASDDAPLAKESDCLYTLALPTRSHQMLSHWVRFAFEPPQQNFTDDHPLFSHDPALSLLALTFANWFGDRSAECFLLLIPLETLLRFDTEGAELLRGRTIPWEDWGPEGTKMLQAWELDLINPHHISVFGCRVALPHWRHIVEGEEMQCLVTVFEVHKLANEPLPTNSEAANASSEKRDDPEQDAFAAASRLVATDDEWITDSRAWKDPIRTTYPFRKTYRTIPLSDVPHRQHWKTAVFLTADGLLLLVQVCPSTPLRSDGIDWQLCSKDPAIEVLSLGLTAQRGHAQRYSFWHGDAGGRLRGRERDLDMSKVGLFFGL</sequence>
<reference evidence="1" key="1">
    <citation type="submission" date="2022-08" db="EMBL/GenBank/DDBJ databases">
        <title>Genome Sequence of Pycnoporus sanguineus.</title>
        <authorList>
            <person name="Buettner E."/>
        </authorList>
    </citation>
    <scope>NUCLEOTIDE SEQUENCE</scope>
    <source>
        <strain evidence="1">CG-C14</strain>
    </source>
</reference>
<evidence type="ECO:0000313" key="1">
    <source>
        <dbReference type="EMBL" id="KAJ2969982.1"/>
    </source>
</evidence>
<accession>A0ACC1MSH4</accession>
<protein>
    <submittedName>
        <fullName evidence="1">Uncharacterized protein</fullName>
    </submittedName>
</protein>
<comment type="caution">
    <text evidence="1">The sequence shown here is derived from an EMBL/GenBank/DDBJ whole genome shotgun (WGS) entry which is preliminary data.</text>
</comment>
<proteinExistence type="predicted"/>
<organism evidence="1 2">
    <name type="scientific">Trametes sanguinea</name>
    <dbReference type="NCBI Taxonomy" id="158606"/>
    <lineage>
        <taxon>Eukaryota</taxon>
        <taxon>Fungi</taxon>
        <taxon>Dikarya</taxon>
        <taxon>Basidiomycota</taxon>
        <taxon>Agaricomycotina</taxon>
        <taxon>Agaricomycetes</taxon>
        <taxon>Polyporales</taxon>
        <taxon>Polyporaceae</taxon>
        <taxon>Trametes</taxon>
    </lineage>
</organism>
<dbReference type="EMBL" id="JANSHE010005644">
    <property type="protein sequence ID" value="KAJ2969982.1"/>
    <property type="molecule type" value="Genomic_DNA"/>
</dbReference>
<name>A0ACC1MSH4_9APHY</name>
<gene>
    <name evidence="1" type="ORF">NUW54_g12838</name>
</gene>
<keyword evidence="2" id="KW-1185">Reference proteome</keyword>
<evidence type="ECO:0000313" key="2">
    <source>
        <dbReference type="Proteomes" id="UP001144978"/>
    </source>
</evidence>